<name>A0A6J4KTI0_9BACT</name>
<reference evidence="1" key="1">
    <citation type="submission" date="2020-02" db="EMBL/GenBank/DDBJ databases">
        <authorList>
            <person name="Meier V. D."/>
        </authorList>
    </citation>
    <scope>NUCLEOTIDE SEQUENCE</scope>
    <source>
        <strain evidence="1">AVDCRST_MAG68</strain>
    </source>
</reference>
<evidence type="ECO:0000313" key="1">
    <source>
        <dbReference type="EMBL" id="CAA9313796.1"/>
    </source>
</evidence>
<gene>
    <name evidence="1" type="ORF">AVDCRST_MAG68-1536</name>
</gene>
<organism evidence="1">
    <name type="scientific">uncultured Gemmatimonadota bacterium</name>
    <dbReference type="NCBI Taxonomy" id="203437"/>
    <lineage>
        <taxon>Bacteria</taxon>
        <taxon>Pseudomonadati</taxon>
        <taxon>Gemmatimonadota</taxon>
        <taxon>environmental samples</taxon>
    </lineage>
</organism>
<evidence type="ECO:0008006" key="2">
    <source>
        <dbReference type="Google" id="ProtNLM"/>
    </source>
</evidence>
<dbReference type="EMBL" id="CADCTW010000080">
    <property type="protein sequence ID" value="CAA9313796.1"/>
    <property type="molecule type" value="Genomic_DNA"/>
</dbReference>
<protein>
    <recommendedName>
        <fullName evidence="2">LexA repressor DNA-binding domain-containing protein</fullName>
    </recommendedName>
</protein>
<proteinExistence type="predicted"/>
<sequence length="99" mass="11141">MFEMNEVQSTVSEMQRNTFLRRIAEVSQEDPNRWVPVGIIGEELGLPYEVALAIVDRLREEGFVRRGGGGRLEPPHGPRVHILPQGVEHLRALDEGQNG</sequence>
<dbReference type="InterPro" id="IPR036390">
    <property type="entry name" value="WH_DNA-bd_sf"/>
</dbReference>
<accession>A0A6J4KTI0</accession>
<dbReference type="AlphaFoldDB" id="A0A6J4KTI0"/>
<dbReference type="SUPFAM" id="SSF46785">
    <property type="entry name" value="Winged helix' DNA-binding domain"/>
    <property type="match status" value="1"/>
</dbReference>